<dbReference type="GO" id="GO:0002376">
    <property type="term" value="P:immune system process"/>
    <property type="evidence" value="ECO:0007669"/>
    <property type="project" value="UniProtKB-KW"/>
</dbReference>
<dbReference type="SUPFAM" id="SSF48726">
    <property type="entry name" value="Immunoglobulin"/>
    <property type="match status" value="2"/>
</dbReference>
<dbReference type="PANTHER" id="PTHR23268">
    <property type="entry name" value="T-CELL RECEPTOR BETA CHAIN"/>
    <property type="match status" value="1"/>
</dbReference>
<reference evidence="5" key="2">
    <citation type="submission" date="2025-08" db="UniProtKB">
        <authorList>
            <consortium name="Ensembl"/>
        </authorList>
    </citation>
    <scope>IDENTIFICATION</scope>
</reference>
<evidence type="ECO:0000313" key="5">
    <source>
        <dbReference type="Ensembl" id="ENSSAUP00010049892.1"/>
    </source>
</evidence>
<dbReference type="InterPro" id="IPR036179">
    <property type="entry name" value="Ig-like_dom_sf"/>
</dbReference>
<proteinExistence type="predicted"/>
<keyword evidence="3" id="KW-1133">Transmembrane helix</keyword>
<dbReference type="Ensembl" id="ENSSAUT00010052490.1">
    <property type="protein sequence ID" value="ENSSAUP00010049892.1"/>
    <property type="gene ID" value="ENSSAUG00010020827.1"/>
</dbReference>
<dbReference type="Pfam" id="PF07654">
    <property type="entry name" value="C1-set"/>
    <property type="match status" value="1"/>
</dbReference>
<keyword evidence="6" id="KW-1185">Reference proteome</keyword>
<feature type="transmembrane region" description="Helical" evidence="3">
    <location>
        <begin position="220"/>
        <end position="239"/>
    </location>
</feature>
<evidence type="ECO:0000256" key="3">
    <source>
        <dbReference type="SAM" id="Phobius"/>
    </source>
</evidence>
<evidence type="ECO:0000256" key="2">
    <source>
        <dbReference type="ARBA" id="ARBA00022859"/>
    </source>
</evidence>
<keyword evidence="1" id="KW-0732">Signal</keyword>
<dbReference type="InterPro" id="IPR013106">
    <property type="entry name" value="Ig_V-set"/>
</dbReference>
<evidence type="ECO:0000313" key="6">
    <source>
        <dbReference type="Proteomes" id="UP000472265"/>
    </source>
</evidence>
<dbReference type="InterPro" id="IPR050413">
    <property type="entry name" value="TCR_beta_variable"/>
</dbReference>
<dbReference type="PROSITE" id="PS50835">
    <property type="entry name" value="IG_LIKE"/>
    <property type="match status" value="2"/>
</dbReference>
<dbReference type="GeneTree" id="ENSGT00940000164625"/>
<dbReference type="InterPro" id="IPR013783">
    <property type="entry name" value="Ig-like_fold"/>
</dbReference>
<feature type="domain" description="Ig-like" evidence="4">
    <location>
        <begin position="109"/>
        <end position="207"/>
    </location>
</feature>
<accession>A0A671XFH3</accession>
<feature type="domain" description="Ig-like" evidence="4">
    <location>
        <begin position="1"/>
        <end position="76"/>
    </location>
</feature>
<organism evidence="5 6">
    <name type="scientific">Sparus aurata</name>
    <name type="common">Gilthead sea bream</name>
    <dbReference type="NCBI Taxonomy" id="8175"/>
    <lineage>
        <taxon>Eukaryota</taxon>
        <taxon>Metazoa</taxon>
        <taxon>Chordata</taxon>
        <taxon>Craniata</taxon>
        <taxon>Vertebrata</taxon>
        <taxon>Euteleostomi</taxon>
        <taxon>Actinopterygii</taxon>
        <taxon>Neopterygii</taxon>
        <taxon>Teleostei</taxon>
        <taxon>Neoteleostei</taxon>
        <taxon>Acanthomorphata</taxon>
        <taxon>Eupercaria</taxon>
        <taxon>Spariformes</taxon>
        <taxon>Sparidae</taxon>
        <taxon>Sparus</taxon>
    </lineage>
</organism>
<dbReference type="AlphaFoldDB" id="A0A671XFH3"/>
<keyword evidence="3" id="KW-0472">Membrane</keyword>
<evidence type="ECO:0000256" key="1">
    <source>
        <dbReference type="ARBA" id="ARBA00022729"/>
    </source>
</evidence>
<dbReference type="InterPro" id="IPR007110">
    <property type="entry name" value="Ig-like_dom"/>
</dbReference>
<reference evidence="5" key="3">
    <citation type="submission" date="2025-09" db="UniProtKB">
        <authorList>
            <consortium name="Ensembl"/>
        </authorList>
    </citation>
    <scope>IDENTIFICATION</scope>
</reference>
<dbReference type="Proteomes" id="UP000472265">
    <property type="component" value="Chromosome 16"/>
</dbReference>
<protein>
    <recommendedName>
        <fullName evidence="4">Ig-like domain-containing protein</fullName>
    </recommendedName>
</protein>
<evidence type="ECO:0000259" key="4">
    <source>
        <dbReference type="PROSITE" id="PS50835"/>
    </source>
</evidence>
<dbReference type="GO" id="GO:0005886">
    <property type="term" value="C:plasma membrane"/>
    <property type="evidence" value="ECO:0007669"/>
    <property type="project" value="TreeGrafter"/>
</dbReference>
<dbReference type="Gene3D" id="2.60.40.10">
    <property type="entry name" value="Immunoglobulins"/>
    <property type="match status" value="2"/>
</dbReference>
<dbReference type="InterPro" id="IPR003597">
    <property type="entry name" value="Ig_C1-set"/>
</dbReference>
<dbReference type="SMART" id="SM00406">
    <property type="entry name" value="IGv"/>
    <property type="match status" value="1"/>
</dbReference>
<reference evidence="5" key="1">
    <citation type="submission" date="2021-04" db="EMBL/GenBank/DDBJ databases">
        <authorList>
            <consortium name="Wellcome Sanger Institute Data Sharing"/>
        </authorList>
    </citation>
    <scope>NUCLEOTIDE SEQUENCE [LARGE SCALE GENOMIC DNA]</scope>
</reference>
<name>A0A671XFH3_SPAAU</name>
<dbReference type="PANTHER" id="PTHR23268:SF117">
    <property type="entry name" value="T CELL RECEPTOR BETA VARIABLE 29-1"/>
    <property type="match status" value="1"/>
</dbReference>
<keyword evidence="2" id="KW-0391">Immunity</keyword>
<dbReference type="GO" id="GO:0007166">
    <property type="term" value="P:cell surface receptor signaling pathway"/>
    <property type="evidence" value="ECO:0007669"/>
    <property type="project" value="TreeGrafter"/>
</dbReference>
<dbReference type="SMART" id="SM00407">
    <property type="entry name" value="IGc1"/>
    <property type="match status" value="1"/>
</dbReference>
<dbReference type="Pfam" id="PF07686">
    <property type="entry name" value="V-set"/>
    <property type="match status" value="1"/>
</dbReference>
<keyword evidence="3" id="KW-0812">Transmembrane</keyword>
<sequence>EMHCYQNDTNYDYLYWYRQQRGKALQLIVYILASNTNYEEEFKSGFEAVSSTKKKWSLTIRSFKKEDEAVYLCAASLHSDVGDLRASEAYFGPGTKLTVLEPNRTITAPKVKVLKPCKSQKGNKTLVCVARGFYPDHVSVSWEIDDVVVDKKRVATDNAAVQEGKHYRITSMLRVSEEEWYTKGKKFHCAVRFFNGTDYVYSNETIWVTAVTQICEISKLVHFCSAVIVTCVYCTYYIALRASFISTQQEPLRLPACFESFL</sequence>